<reference evidence="4" key="4">
    <citation type="journal article" date="2015" name="G3 (Bethesda)">
        <title>Genome sequences of three phytopathogenic species of the Magnaporthaceae family of fungi.</title>
        <authorList>
            <person name="Okagaki L.H."/>
            <person name="Nunes C.C."/>
            <person name="Sailsbery J."/>
            <person name="Clay B."/>
            <person name="Brown D."/>
            <person name="John T."/>
            <person name="Oh Y."/>
            <person name="Young N."/>
            <person name="Fitzgerald M."/>
            <person name="Haas B.J."/>
            <person name="Zeng Q."/>
            <person name="Young S."/>
            <person name="Adiconis X."/>
            <person name="Fan L."/>
            <person name="Levin J.Z."/>
            <person name="Mitchell T.K."/>
            <person name="Okubara P.A."/>
            <person name="Farman M.L."/>
            <person name="Kohn L.M."/>
            <person name="Birren B."/>
            <person name="Ma L.-J."/>
            <person name="Dean R.A."/>
        </authorList>
    </citation>
    <scope>NUCLEOTIDE SEQUENCE</scope>
    <source>
        <strain evidence="4">R3-111a-1</strain>
    </source>
</reference>
<evidence type="ECO:0000313" key="3">
    <source>
        <dbReference type="EMBL" id="EJT72997.1"/>
    </source>
</evidence>
<reference evidence="4" key="5">
    <citation type="submission" date="2018-04" db="UniProtKB">
        <authorList>
            <consortium name="EnsemblFungi"/>
        </authorList>
    </citation>
    <scope>IDENTIFICATION</scope>
    <source>
        <strain evidence="4">R3-111a-1</strain>
    </source>
</reference>
<feature type="compositionally biased region" description="Low complexity" evidence="1">
    <location>
        <begin position="87"/>
        <end position="107"/>
    </location>
</feature>
<dbReference type="PANTHER" id="PTHR35910:SF1">
    <property type="entry name" value="2EXR DOMAIN-CONTAINING PROTEIN"/>
    <property type="match status" value="1"/>
</dbReference>
<evidence type="ECO:0000259" key="2">
    <source>
        <dbReference type="Pfam" id="PF20150"/>
    </source>
</evidence>
<dbReference type="EnsemblFungi" id="EJT72997">
    <property type="protein sequence ID" value="EJT72997"/>
    <property type="gene ID" value="GGTG_09848"/>
</dbReference>
<organism evidence="3">
    <name type="scientific">Gaeumannomyces tritici (strain R3-111a-1)</name>
    <name type="common">Wheat and barley take-all root rot fungus</name>
    <name type="synonym">Gaeumannomyces graminis var. tritici</name>
    <dbReference type="NCBI Taxonomy" id="644352"/>
    <lineage>
        <taxon>Eukaryota</taxon>
        <taxon>Fungi</taxon>
        <taxon>Dikarya</taxon>
        <taxon>Ascomycota</taxon>
        <taxon>Pezizomycotina</taxon>
        <taxon>Sordariomycetes</taxon>
        <taxon>Sordariomycetidae</taxon>
        <taxon>Magnaporthales</taxon>
        <taxon>Magnaporthaceae</taxon>
        <taxon>Gaeumannomyces</taxon>
    </lineage>
</organism>
<reference evidence="5" key="1">
    <citation type="submission" date="2010-07" db="EMBL/GenBank/DDBJ databases">
        <title>The genome sequence of Gaeumannomyces graminis var. tritici strain R3-111a-1.</title>
        <authorList>
            <consortium name="The Broad Institute Genome Sequencing Platform"/>
            <person name="Ma L.-J."/>
            <person name="Dead R."/>
            <person name="Young S."/>
            <person name="Zeng Q."/>
            <person name="Koehrsen M."/>
            <person name="Alvarado L."/>
            <person name="Berlin A."/>
            <person name="Chapman S.B."/>
            <person name="Chen Z."/>
            <person name="Freedman E."/>
            <person name="Gellesch M."/>
            <person name="Goldberg J."/>
            <person name="Griggs A."/>
            <person name="Gujja S."/>
            <person name="Heilman E.R."/>
            <person name="Heiman D."/>
            <person name="Hepburn T."/>
            <person name="Howarth C."/>
            <person name="Jen D."/>
            <person name="Larson L."/>
            <person name="Mehta T."/>
            <person name="Neiman D."/>
            <person name="Pearson M."/>
            <person name="Roberts A."/>
            <person name="Saif S."/>
            <person name="Shea T."/>
            <person name="Shenoy N."/>
            <person name="Sisk P."/>
            <person name="Stolte C."/>
            <person name="Sykes S."/>
            <person name="Walk T."/>
            <person name="White J."/>
            <person name="Yandava C."/>
            <person name="Haas B."/>
            <person name="Nusbaum C."/>
            <person name="Birren B."/>
        </authorList>
    </citation>
    <scope>NUCLEOTIDE SEQUENCE [LARGE SCALE GENOMIC DNA]</scope>
    <source>
        <strain evidence="5">R3-111a-1</strain>
    </source>
</reference>
<dbReference type="eggNOG" id="ENOG502RJ3J">
    <property type="taxonomic scope" value="Eukaryota"/>
</dbReference>
<dbReference type="Proteomes" id="UP000006039">
    <property type="component" value="Unassembled WGS sequence"/>
</dbReference>
<protein>
    <recommendedName>
        <fullName evidence="2">2EXR domain-containing protein</fullName>
    </recommendedName>
</protein>
<name>J3P8L4_GAET3</name>
<feature type="region of interest" description="Disordered" evidence="1">
    <location>
        <begin position="1"/>
        <end position="42"/>
    </location>
</feature>
<dbReference type="OrthoDB" id="3473305at2759"/>
<sequence>MHRSTLRISSLGRTPPPPLGAGAVRFTGLQTPPASPDADLDCQLGKLAVRDHHHYQPITATTTTPGRQQQQHAGSEGGLLLPPSPATTPDAASPPRRDPIAAAAAVPPEEEEEPEAASPEQGVEGGDPALGDGAVVGPPPAGFRFFPLLPAELRIRVWELSFEPRVVELHTRRLHYADDFRHGGQIYWHSQCANPAALSVNVEAREMALARYSVTIPLTIPPQGRRRASVADPGADAYHRLYLDPASDTVALLGELDLSLLRSLFGVVRAADPTGRGVRRLGVSAACFKHQGLLSMYAKTVFRDVDELVLFMYVWSVPPEPWSQGRCVLEDCADKDFLRRWEMTVGKHFKSPDGQWLRVGKANKEIRIMDLLFLPRGYS</sequence>
<dbReference type="HOGENOM" id="CLU_729664_0_0_1"/>
<dbReference type="GeneID" id="20350306"/>
<dbReference type="PANTHER" id="PTHR35910">
    <property type="entry name" value="2EXR DOMAIN-CONTAINING PROTEIN"/>
    <property type="match status" value="1"/>
</dbReference>
<dbReference type="VEuPathDB" id="FungiDB:GGTG_09848"/>
<feature type="compositionally biased region" description="Polar residues" evidence="1">
    <location>
        <begin position="59"/>
        <end position="73"/>
    </location>
</feature>
<dbReference type="EMBL" id="GL385399">
    <property type="protein sequence ID" value="EJT72997.1"/>
    <property type="molecule type" value="Genomic_DNA"/>
</dbReference>
<dbReference type="AlphaFoldDB" id="J3P8L4"/>
<dbReference type="Pfam" id="PF20150">
    <property type="entry name" value="2EXR"/>
    <property type="match status" value="1"/>
</dbReference>
<dbReference type="InterPro" id="IPR045518">
    <property type="entry name" value="2EXR"/>
</dbReference>
<feature type="region of interest" description="Disordered" evidence="1">
    <location>
        <begin position="59"/>
        <end position="136"/>
    </location>
</feature>
<proteinExistence type="predicted"/>
<feature type="domain" description="2EXR" evidence="2">
    <location>
        <begin position="143"/>
        <end position="250"/>
    </location>
</feature>
<evidence type="ECO:0000256" key="1">
    <source>
        <dbReference type="SAM" id="MobiDB-lite"/>
    </source>
</evidence>
<feature type="compositionally biased region" description="Polar residues" evidence="1">
    <location>
        <begin position="1"/>
        <end position="12"/>
    </location>
</feature>
<accession>J3P8L4</accession>
<dbReference type="RefSeq" id="XP_009225971.1">
    <property type="nucleotide sequence ID" value="XM_009227707.1"/>
</dbReference>
<reference evidence="3" key="3">
    <citation type="submission" date="2010-09" db="EMBL/GenBank/DDBJ databases">
        <title>Annotation of Gaeumannomyces graminis var. tritici R3-111a-1.</title>
        <authorList>
            <consortium name="The Broad Institute Genome Sequencing Platform"/>
            <person name="Ma L.-J."/>
            <person name="Dead R."/>
            <person name="Young S.K."/>
            <person name="Zeng Q."/>
            <person name="Gargeya S."/>
            <person name="Fitzgerald M."/>
            <person name="Haas B."/>
            <person name="Abouelleil A."/>
            <person name="Alvarado L."/>
            <person name="Arachchi H.M."/>
            <person name="Berlin A."/>
            <person name="Brown A."/>
            <person name="Chapman S.B."/>
            <person name="Chen Z."/>
            <person name="Dunbar C."/>
            <person name="Freedman E."/>
            <person name="Gearin G."/>
            <person name="Gellesch M."/>
            <person name="Goldberg J."/>
            <person name="Griggs A."/>
            <person name="Gujja S."/>
            <person name="Heiman D."/>
            <person name="Howarth C."/>
            <person name="Larson L."/>
            <person name="Lui A."/>
            <person name="MacDonald P.J.P."/>
            <person name="Mehta T."/>
            <person name="Montmayeur A."/>
            <person name="Murphy C."/>
            <person name="Neiman D."/>
            <person name="Pearson M."/>
            <person name="Priest M."/>
            <person name="Roberts A."/>
            <person name="Saif S."/>
            <person name="Shea T."/>
            <person name="Shenoy N."/>
            <person name="Sisk P."/>
            <person name="Stolte C."/>
            <person name="Sykes S."/>
            <person name="Yandava C."/>
            <person name="Wortman J."/>
            <person name="Nusbaum C."/>
            <person name="Birren B."/>
        </authorList>
    </citation>
    <scope>NUCLEOTIDE SEQUENCE</scope>
    <source>
        <strain evidence="3">R3-111a-1</strain>
    </source>
</reference>
<reference evidence="3" key="2">
    <citation type="submission" date="2010-07" db="EMBL/GenBank/DDBJ databases">
        <authorList>
            <consortium name="The Broad Institute Genome Sequencing Platform"/>
            <consortium name="Broad Institute Genome Sequencing Center for Infectious Disease"/>
            <person name="Ma L.-J."/>
            <person name="Dead R."/>
            <person name="Young S."/>
            <person name="Zeng Q."/>
            <person name="Koehrsen M."/>
            <person name="Alvarado L."/>
            <person name="Berlin A."/>
            <person name="Chapman S.B."/>
            <person name="Chen Z."/>
            <person name="Freedman E."/>
            <person name="Gellesch M."/>
            <person name="Goldberg J."/>
            <person name="Griggs A."/>
            <person name="Gujja S."/>
            <person name="Heilman E.R."/>
            <person name="Heiman D."/>
            <person name="Hepburn T."/>
            <person name="Howarth C."/>
            <person name="Jen D."/>
            <person name="Larson L."/>
            <person name="Mehta T."/>
            <person name="Neiman D."/>
            <person name="Pearson M."/>
            <person name="Roberts A."/>
            <person name="Saif S."/>
            <person name="Shea T."/>
            <person name="Shenoy N."/>
            <person name="Sisk P."/>
            <person name="Stolte C."/>
            <person name="Sykes S."/>
            <person name="Walk T."/>
            <person name="White J."/>
            <person name="Yandava C."/>
            <person name="Haas B."/>
            <person name="Nusbaum C."/>
            <person name="Birren B."/>
        </authorList>
    </citation>
    <scope>NUCLEOTIDE SEQUENCE</scope>
    <source>
        <strain evidence="3">R3-111a-1</strain>
    </source>
</reference>
<evidence type="ECO:0000313" key="5">
    <source>
        <dbReference type="Proteomes" id="UP000006039"/>
    </source>
</evidence>
<keyword evidence="5" id="KW-1185">Reference proteome</keyword>
<evidence type="ECO:0000313" key="4">
    <source>
        <dbReference type="EnsemblFungi" id="EJT72997"/>
    </source>
</evidence>
<gene>
    <name evidence="4" type="primary">20350306</name>
    <name evidence="3" type="ORF">GGTG_09848</name>
</gene>